<evidence type="ECO:0000313" key="1">
    <source>
        <dbReference type="EMBL" id="EOL41541.1"/>
    </source>
</evidence>
<dbReference type="RefSeq" id="WP_010769738.1">
    <property type="nucleotide sequence ID" value="NZ_ASWE01000001.1"/>
</dbReference>
<organism evidence="1 2">
    <name type="scientific">Enterococcus phoeniculicola ATCC BAA-412</name>
    <dbReference type="NCBI Taxonomy" id="1158610"/>
    <lineage>
        <taxon>Bacteria</taxon>
        <taxon>Bacillati</taxon>
        <taxon>Bacillota</taxon>
        <taxon>Bacilli</taxon>
        <taxon>Lactobacillales</taxon>
        <taxon>Enterococcaceae</taxon>
        <taxon>Enterococcus</taxon>
    </lineage>
</organism>
<reference evidence="1 2" key="1">
    <citation type="submission" date="2013-02" db="EMBL/GenBank/DDBJ databases">
        <title>The Genome Sequence of Enterococcus phoeniculicola BAA-412.</title>
        <authorList>
            <consortium name="The Broad Institute Genome Sequencing Platform"/>
            <consortium name="The Broad Institute Genome Sequencing Center for Infectious Disease"/>
            <person name="Earl A.M."/>
            <person name="Gilmore M.S."/>
            <person name="Lebreton F."/>
            <person name="Walker B."/>
            <person name="Young S.K."/>
            <person name="Zeng Q."/>
            <person name="Gargeya S."/>
            <person name="Fitzgerald M."/>
            <person name="Haas B."/>
            <person name="Abouelleil A."/>
            <person name="Alvarado L."/>
            <person name="Arachchi H.M."/>
            <person name="Berlin A.M."/>
            <person name="Chapman S.B."/>
            <person name="Dewar J."/>
            <person name="Goldberg J."/>
            <person name="Griggs A."/>
            <person name="Gujja S."/>
            <person name="Hansen M."/>
            <person name="Howarth C."/>
            <person name="Imamovic A."/>
            <person name="Larimer J."/>
            <person name="McCowan C."/>
            <person name="Murphy C."/>
            <person name="Neiman D."/>
            <person name="Pearson M."/>
            <person name="Priest M."/>
            <person name="Roberts A."/>
            <person name="Saif S."/>
            <person name="Shea T."/>
            <person name="Sisk P."/>
            <person name="Sykes S."/>
            <person name="Wortman J."/>
            <person name="Nusbaum C."/>
            <person name="Birren B."/>
        </authorList>
    </citation>
    <scope>NUCLEOTIDE SEQUENCE [LARGE SCALE GENOMIC DNA]</scope>
    <source>
        <strain evidence="1 2">ATCC BAA-412</strain>
    </source>
</reference>
<dbReference type="HOGENOM" id="CLU_1793502_0_0_9"/>
<dbReference type="AlphaFoldDB" id="R3W294"/>
<dbReference type="EMBL" id="AJAT01000018">
    <property type="protein sequence ID" value="EOL41541.1"/>
    <property type="molecule type" value="Genomic_DNA"/>
</dbReference>
<dbReference type="PATRIC" id="fig|1158610.3.peg.3089"/>
<comment type="caution">
    <text evidence="1">The sequence shown here is derived from an EMBL/GenBank/DDBJ whole genome shotgun (WGS) entry which is preliminary data.</text>
</comment>
<proteinExistence type="predicted"/>
<name>R3W294_9ENTE</name>
<dbReference type="eggNOG" id="ENOG50308DB">
    <property type="taxonomic scope" value="Bacteria"/>
</dbReference>
<keyword evidence="2" id="KW-1185">Reference proteome</keyword>
<accession>R3W294</accession>
<protein>
    <submittedName>
        <fullName evidence="1">Uncharacterized protein</fullName>
    </submittedName>
</protein>
<evidence type="ECO:0000313" key="2">
    <source>
        <dbReference type="Proteomes" id="UP000013785"/>
    </source>
</evidence>
<sequence>MKKLKDILNGWFDLEEVDINQLSGSYFDGELSNIKEVTEGEYSITEIKNSVTVYGIKRNDKSEKYFLEPWGHLFPLETLDGTVILLVISFEQDNYEYFTSNSTRLVLDLTMKLGITEEDIMKKTDKYYSYKAAKDILDNYNDFI</sequence>
<dbReference type="Proteomes" id="UP000013785">
    <property type="component" value="Unassembled WGS sequence"/>
</dbReference>
<gene>
    <name evidence="1" type="ORF">UC3_03104</name>
</gene>